<dbReference type="EMBL" id="QSFX01000035">
    <property type="protein sequence ID" value="RHA84193.1"/>
    <property type="molecule type" value="Genomic_DNA"/>
</dbReference>
<evidence type="ECO:0000313" key="1">
    <source>
        <dbReference type="EMBL" id="RHA84193.1"/>
    </source>
</evidence>
<dbReference type="InterPro" id="IPR036388">
    <property type="entry name" value="WH-like_DNA-bd_sf"/>
</dbReference>
<dbReference type="AlphaFoldDB" id="A0A3R6AA56"/>
<comment type="caution">
    <text evidence="1">The sequence shown here is derived from an EMBL/GenBank/DDBJ whole genome shotgun (WGS) entry which is preliminary data.</text>
</comment>
<evidence type="ECO:0000313" key="2">
    <source>
        <dbReference type="Proteomes" id="UP000283492"/>
    </source>
</evidence>
<name>A0A3R6AA56_9FIRM</name>
<dbReference type="Gene3D" id="1.10.10.10">
    <property type="entry name" value="Winged helix-like DNA-binding domain superfamily/Winged helix DNA-binding domain"/>
    <property type="match status" value="1"/>
</dbReference>
<dbReference type="Proteomes" id="UP000283492">
    <property type="component" value="Unassembled WGS sequence"/>
</dbReference>
<reference evidence="1 2" key="1">
    <citation type="submission" date="2018-08" db="EMBL/GenBank/DDBJ databases">
        <title>A genome reference for cultivated species of the human gut microbiota.</title>
        <authorList>
            <person name="Zou Y."/>
            <person name="Xue W."/>
            <person name="Luo G."/>
        </authorList>
    </citation>
    <scope>NUCLEOTIDE SEQUENCE [LARGE SCALE GENOMIC DNA]</scope>
    <source>
        <strain evidence="1 2">AM42-1AC</strain>
    </source>
</reference>
<dbReference type="SUPFAM" id="SSF46785">
    <property type="entry name" value="Winged helix' DNA-binding domain"/>
    <property type="match status" value="1"/>
</dbReference>
<dbReference type="InterPro" id="IPR036390">
    <property type="entry name" value="WH_DNA-bd_sf"/>
</dbReference>
<dbReference type="RefSeq" id="WP_055163325.1">
    <property type="nucleotide sequence ID" value="NZ_CABJFX010000035.1"/>
</dbReference>
<protein>
    <submittedName>
        <fullName evidence="1">Helix-turn-helix domain-containing protein</fullName>
    </submittedName>
</protein>
<accession>A0A3R6AA56</accession>
<dbReference type="Pfam" id="PF13730">
    <property type="entry name" value="HTH_36"/>
    <property type="match status" value="1"/>
</dbReference>
<sequence>MNQYEMKQRAYQSNLKSRALQVLLYLIDRSNKEQTCFPAVPTIGKELHISISTVKRAMKELVDAGYVTKESRFRAGNRGQTSNLYTLYFPEQEECGNLDKAVSKAEKNKTITKKYEENTQKMIVDENVDCKNQNEIERSGAEQNIQSKKENLIVGSLKKRECKRKLNPILRHNGLTTKVFYSMWTGEEVSLIPP</sequence>
<organism evidence="1 2">
    <name type="scientific">Roseburia inulinivorans</name>
    <dbReference type="NCBI Taxonomy" id="360807"/>
    <lineage>
        <taxon>Bacteria</taxon>
        <taxon>Bacillati</taxon>
        <taxon>Bacillota</taxon>
        <taxon>Clostridia</taxon>
        <taxon>Lachnospirales</taxon>
        <taxon>Lachnospiraceae</taxon>
        <taxon>Roseburia</taxon>
    </lineage>
</organism>
<proteinExistence type="predicted"/>
<gene>
    <name evidence="1" type="ORF">DW914_15365</name>
</gene>